<dbReference type="InterPro" id="IPR001036">
    <property type="entry name" value="Acrflvin-R"/>
</dbReference>
<evidence type="ECO:0000256" key="6">
    <source>
        <dbReference type="ARBA" id="ARBA00022989"/>
    </source>
</evidence>
<keyword evidence="5 9" id="KW-0812">Transmembrane</keyword>
<dbReference type="SUPFAM" id="SSF82714">
    <property type="entry name" value="Multidrug efflux transporter AcrB TolC docking domain, DN and DC subdomains"/>
    <property type="match status" value="2"/>
</dbReference>
<reference evidence="10 11" key="1">
    <citation type="submission" date="2020-08" db="EMBL/GenBank/DDBJ databases">
        <title>Genomic Encyclopedia of Type Strains, Phase IV (KMG-IV): sequencing the most valuable type-strain genomes for metagenomic binning, comparative biology and taxonomic classification.</title>
        <authorList>
            <person name="Goeker M."/>
        </authorList>
    </citation>
    <scope>NUCLEOTIDE SEQUENCE [LARGE SCALE GENOMIC DNA]</scope>
    <source>
        <strain evidence="10 11">DSM 11275</strain>
    </source>
</reference>
<feature type="transmembrane region" description="Helical" evidence="9">
    <location>
        <begin position="534"/>
        <end position="554"/>
    </location>
</feature>
<keyword evidence="11" id="KW-1185">Reference proteome</keyword>
<dbReference type="SUPFAM" id="SSF82693">
    <property type="entry name" value="Multidrug efflux transporter AcrB pore domain, PN1, PN2, PC1 and PC2 subdomains"/>
    <property type="match status" value="3"/>
</dbReference>
<feature type="transmembrane region" description="Helical" evidence="9">
    <location>
        <begin position="964"/>
        <end position="986"/>
    </location>
</feature>
<evidence type="ECO:0000313" key="11">
    <source>
        <dbReference type="Proteomes" id="UP000539075"/>
    </source>
</evidence>
<feature type="transmembrane region" description="Helical" evidence="9">
    <location>
        <begin position="432"/>
        <end position="452"/>
    </location>
</feature>
<keyword evidence="2" id="KW-0813">Transport</keyword>
<evidence type="ECO:0000256" key="5">
    <source>
        <dbReference type="ARBA" id="ARBA00022692"/>
    </source>
</evidence>
<gene>
    <name evidence="10" type="ORF">HNQ38_001557</name>
</gene>
<feature type="transmembrane region" description="Helical" evidence="9">
    <location>
        <begin position="464"/>
        <end position="491"/>
    </location>
</feature>
<dbReference type="EMBL" id="JACHGO010000004">
    <property type="protein sequence ID" value="MBB5143460.1"/>
    <property type="molecule type" value="Genomic_DNA"/>
</dbReference>
<evidence type="ECO:0000256" key="9">
    <source>
        <dbReference type="SAM" id="Phobius"/>
    </source>
</evidence>
<feature type="region of interest" description="Disordered" evidence="8">
    <location>
        <begin position="1036"/>
        <end position="1060"/>
    </location>
</feature>
<feature type="transmembrane region" description="Helical" evidence="9">
    <location>
        <begin position="391"/>
        <end position="412"/>
    </location>
</feature>
<name>A0A7W8C498_9BACT</name>
<dbReference type="Gene3D" id="3.30.2090.10">
    <property type="entry name" value="Multidrug efflux transporter AcrB TolC docking domain, DN and DC subdomains"/>
    <property type="match status" value="2"/>
</dbReference>
<protein>
    <submittedName>
        <fullName evidence="10">HAE1 family hydrophobic/amphiphilic exporter-1</fullName>
    </submittedName>
</protein>
<feature type="transmembrane region" description="Helical" evidence="9">
    <location>
        <begin position="366"/>
        <end position="385"/>
    </location>
</feature>
<feature type="transmembrane region" description="Helical" evidence="9">
    <location>
        <begin position="12"/>
        <end position="29"/>
    </location>
</feature>
<keyword evidence="6 9" id="KW-1133">Transmembrane helix</keyword>
<organism evidence="10 11">
    <name type="scientific">Desulfovibrio intestinalis</name>
    <dbReference type="NCBI Taxonomy" id="58621"/>
    <lineage>
        <taxon>Bacteria</taxon>
        <taxon>Pseudomonadati</taxon>
        <taxon>Thermodesulfobacteriota</taxon>
        <taxon>Desulfovibrionia</taxon>
        <taxon>Desulfovibrionales</taxon>
        <taxon>Desulfovibrionaceae</taxon>
        <taxon>Desulfovibrio</taxon>
    </lineage>
</organism>
<dbReference type="GO" id="GO:0042910">
    <property type="term" value="F:xenobiotic transmembrane transporter activity"/>
    <property type="evidence" value="ECO:0007669"/>
    <property type="project" value="TreeGrafter"/>
</dbReference>
<dbReference type="GO" id="GO:0005886">
    <property type="term" value="C:plasma membrane"/>
    <property type="evidence" value="ECO:0007669"/>
    <property type="project" value="UniProtKB-SubCell"/>
</dbReference>
<dbReference type="Gene3D" id="3.30.70.1320">
    <property type="entry name" value="Multidrug efflux transporter AcrB pore domain like"/>
    <property type="match status" value="1"/>
</dbReference>
<sequence length="1060" mass="113668">MNIAAIFIRRPVATVLLMLGMLFFGMTGYKNLPVNHLPNVDFPTIQVMADLAGADPETMAASVATPLEKEFFTIAGIDSISSVNSTGRTRVTIQFALDRNIDAAALDVQSAIGLAQRRMPSSMTTPPSFRKVNPADMPILYLRVSSSTLPLYALNEYADTLIGQRLSMVDGVAQVVVYGQKKYAVRVQLDPDELASRGLGIDEVADAVAAANSMLPTGALEGAQRASAIKSSGQLLNARAFQDTVVAYRNGAPVRLSDLGQVVDSVKQDKQITWGNGGVPSITLAVERQPGTNTVQVVDAIRALLPGLERQLPPSVSLEVFYDRSESIRHSVADVKFTLVLTVFLVVLVIFIFLRNLPATIIPSLALPMSVISTFAIMAVLGYSLDNLSLMALTLAVGFVVDDAIVMLENIVRHQEMGKDPLTAAYDGSAEIGFTIVSMTISLAAVFIPVLFMGGIVGRLFREFAVVIITAILASGVVSLTLTPMLCAYFLKAQGAHKAGRSAGQGLYGWLERGFDRLNLLYARSLDVVLHHRLKTLTASLVLLALTVWLGMAMPKGFLPVEDLGMLVASTEAEQGVSYEGMVSAQHSLDPLLEKNPHLAMYNSIVGIVGGSPSMNNGILLMPLKPHDQRPGIEQVAEQLRRELNISPSMRVFVRVPPAINLGGRSSKALYQYTLSGPDMEALYDSAQEIENALRALPQVQDVNSDLQLKNPELRVTIDRNRAAALGVSPHQIDLALQSAYGSREISTIYAPTNDYTVFVELQKKFQQDSSALSRLYVRAANGSLVPLDTLVKMEPGVGPIAVNHNGQFPSVTISYNLRPGVSLGQGVAAVEAAAQPLLPDTVSAESQGTAQAFQSSLTGMGWLLVLAIVVIYLVLGILYESFIHPLTILSGLPSAGFGALATLWLFGMDLNLYGFVGVIMLLGIVKKNAIMMLDFALEAQRHDPAMEPLEAITRGCHVRFRPIMMTTVAALMGALPIAIGIGAGAEARRPLGMAVVGGLCFSQIVTLYITPVYYYYMEKLSRDLGKRWGGRFHKTTGTGGKNSGTGTTAGGDAAHGASV</sequence>
<dbReference type="Gene3D" id="3.30.70.1440">
    <property type="entry name" value="Multidrug efflux transporter AcrB pore domain"/>
    <property type="match status" value="1"/>
</dbReference>
<accession>A0A7W8C498</accession>
<evidence type="ECO:0000313" key="10">
    <source>
        <dbReference type="EMBL" id="MBB5143460.1"/>
    </source>
</evidence>
<evidence type="ECO:0000256" key="7">
    <source>
        <dbReference type="ARBA" id="ARBA00023136"/>
    </source>
</evidence>
<feature type="transmembrane region" description="Helical" evidence="9">
    <location>
        <begin position="992"/>
        <end position="1017"/>
    </location>
</feature>
<evidence type="ECO:0000256" key="2">
    <source>
        <dbReference type="ARBA" id="ARBA00022448"/>
    </source>
</evidence>
<dbReference type="RefSeq" id="WP_246388044.1">
    <property type="nucleotide sequence ID" value="NZ_JACHGO010000004.1"/>
</dbReference>
<dbReference type="Gene3D" id="1.20.1640.10">
    <property type="entry name" value="Multidrug efflux transporter AcrB transmembrane domain"/>
    <property type="match status" value="2"/>
</dbReference>
<dbReference type="FunFam" id="1.20.1640.10:FF:000001">
    <property type="entry name" value="Efflux pump membrane transporter"/>
    <property type="match status" value="1"/>
</dbReference>
<evidence type="ECO:0000256" key="4">
    <source>
        <dbReference type="ARBA" id="ARBA00022519"/>
    </source>
</evidence>
<dbReference type="AlphaFoldDB" id="A0A7W8C498"/>
<feature type="compositionally biased region" description="Gly residues" evidence="8">
    <location>
        <begin position="1038"/>
        <end position="1050"/>
    </location>
</feature>
<dbReference type="Proteomes" id="UP000539075">
    <property type="component" value="Unassembled WGS sequence"/>
</dbReference>
<dbReference type="SUPFAM" id="SSF82866">
    <property type="entry name" value="Multidrug efflux transporter AcrB transmembrane domain"/>
    <property type="match status" value="2"/>
</dbReference>
<feature type="compositionally biased region" description="Low complexity" evidence="8">
    <location>
        <begin position="1051"/>
        <end position="1060"/>
    </location>
</feature>
<feature type="transmembrane region" description="Helical" evidence="9">
    <location>
        <begin position="337"/>
        <end position="354"/>
    </location>
</feature>
<evidence type="ECO:0000256" key="3">
    <source>
        <dbReference type="ARBA" id="ARBA00022475"/>
    </source>
</evidence>
<dbReference type="Pfam" id="PF00873">
    <property type="entry name" value="ACR_tran"/>
    <property type="match status" value="1"/>
</dbReference>
<proteinExistence type="predicted"/>
<keyword evidence="7 9" id="KW-0472">Membrane</keyword>
<evidence type="ECO:0000256" key="8">
    <source>
        <dbReference type="SAM" id="MobiDB-lite"/>
    </source>
</evidence>
<dbReference type="Gene3D" id="3.30.70.1430">
    <property type="entry name" value="Multidrug efflux transporter AcrB pore domain"/>
    <property type="match status" value="2"/>
</dbReference>
<keyword evidence="4" id="KW-0997">Cell inner membrane</keyword>
<evidence type="ECO:0000256" key="1">
    <source>
        <dbReference type="ARBA" id="ARBA00004429"/>
    </source>
</evidence>
<dbReference type="PANTHER" id="PTHR32063">
    <property type="match status" value="1"/>
</dbReference>
<dbReference type="PANTHER" id="PTHR32063:SF21">
    <property type="entry name" value="MULTIDRUG RESISTANCE PROTEIN MDTB"/>
    <property type="match status" value="1"/>
</dbReference>
<dbReference type="PRINTS" id="PR00702">
    <property type="entry name" value="ACRIFLAVINRP"/>
</dbReference>
<dbReference type="InterPro" id="IPR027463">
    <property type="entry name" value="AcrB_DN_DC_subdom"/>
</dbReference>
<feature type="transmembrane region" description="Helical" evidence="9">
    <location>
        <begin position="860"/>
        <end position="880"/>
    </location>
</feature>
<feature type="transmembrane region" description="Helical" evidence="9">
    <location>
        <begin position="913"/>
        <end position="938"/>
    </location>
</feature>
<comment type="caution">
    <text evidence="10">The sequence shown here is derived from an EMBL/GenBank/DDBJ whole genome shotgun (WGS) entry which is preliminary data.</text>
</comment>
<comment type="subcellular location">
    <subcellularLocation>
        <location evidence="1">Cell inner membrane</location>
        <topology evidence="1">Multi-pass membrane protein</topology>
    </subcellularLocation>
</comment>
<keyword evidence="3" id="KW-1003">Cell membrane</keyword>